<dbReference type="AlphaFoldDB" id="I3X327"/>
<organism evidence="1 2">
    <name type="scientific">Sinorhizobium fredii (strain USDA 257)</name>
    <dbReference type="NCBI Taxonomy" id="1185652"/>
    <lineage>
        <taxon>Bacteria</taxon>
        <taxon>Pseudomonadati</taxon>
        <taxon>Pseudomonadota</taxon>
        <taxon>Alphaproteobacteria</taxon>
        <taxon>Hyphomicrobiales</taxon>
        <taxon>Rhizobiaceae</taxon>
        <taxon>Sinorhizobium/Ensifer group</taxon>
        <taxon>Sinorhizobium</taxon>
    </lineage>
</organism>
<protein>
    <submittedName>
        <fullName evidence="1">Uncharacterized protein</fullName>
    </submittedName>
</protein>
<evidence type="ECO:0000313" key="1">
    <source>
        <dbReference type="EMBL" id="AFL50283.1"/>
    </source>
</evidence>
<reference evidence="1 2" key="1">
    <citation type="journal article" date="2012" name="J. Bacteriol.">
        <title>Complete genome sequence of the broad-host-range strain Sinorhizobium fredii USDA257.</title>
        <authorList>
            <person name="Schuldes J."/>
            <person name="Rodriguez Orbegoso M."/>
            <person name="Schmeisser C."/>
            <person name="Krishnan H.B."/>
            <person name="Daniel R."/>
            <person name="Streit W.R."/>
        </authorList>
    </citation>
    <scope>NUCLEOTIDE SEQUENCE [LARGE SCALE GENOMIC DNA]</scope>
    <source>
        <strain evidence="1 2">USDA 257</strain>
    </source>
</reference>
<dbReference type="PATRIC" id="fig|1185652.3.peg.1758"/>
<dbReference type="EMBL" id="CP003563">
    <property type="protein sequence ID" value="AFL50283.1"/>
    <property type="molecule type" value="Genomic_DNA"/>
</dbReference>
<dbReference type="STRING" id="1185652.USDA257_c16950"/>
<dbReference type="HOGENOM" id="CLU_2737861_0_0_5"/>
<sequence>MFIVVAAALAGLGSIATITTTADEIDDQRALQRREPCSAAAARGNHHQDEGYRRAQEATELCLRDESVNSM</sequence>
<name>I3X327_SINF2</name>
<gene>
    <name evidence="1" type="ORF">USDA257_c16950</name>
</gene>
<dbReference type="Proteomes" id="UP000006180">
    <property type="component" value="Chromosome"/>
</dbReference>
<accession>I3X327</accession>
<dbReference type="RefSeq" id="WP_014762464.1">
    <property type="nucleotide sequence ID" value="NC_018000.1"/>
</dbReference>
<dbReference type="KEGG" id="sfd:USDA257_c16950"/>
<proteinExistence type="predicted"/>
<evidence type="ECO:0000313" key="2">
    <source>
        <dbReference type="Proteomes" id="UP000006180"/>
    </source>
</evidence>